<keyword evidence="10" id="KW-0406">Ion transport</keyword>
<feature type="transmembrane region" description="Helical" evidence="13">
    <location>
        <begin position="52"/>
        <end position="72"/>
    </location>
</feature>
<feature type="transmembrane region" description="Helical" evidence="13">
    <location>
        <begin position="128"/>
        <end position="148"/>
    </location>
</feature>
<dbReference type="PIRSF" id="PIRSF006603">
    <property type="entry name" value="DinF"/>
    <property type="match status" value="1"/>
</dbReference>
<keyword evidence="11 13" id="KW-0472">Membrane</keyword>
<comment type="function">
    <text evidence="1">Multidrug efflux pump.</text>
</comment>
<evidence type="ECO:0000256" key="13">
    <source>
        <dbReference type="SAM" id="Phobius"/>
    </source>
</evidence>
<evidence type="ECO:0000256" key="2">
    <source>
        <dbReference type="ARBA" id="ARBA00004651"/>
    </source>
</evidence>
<feature type="transmembrane region" description="Helical" evidence="13">
    <location>
        <begin position="278"/>
        <end position="297"/>
    </location>
</feature>
<evidence type="ECO:0000256" key="9">
    <source>
        <dbReference type="ARBA" id="ARBA00022989"/>
    </source>
</evidence>
<evidence type="ECO:0000256" key="5">
    <source>
        <dbReference type="ARBA" id="ARBA00022448"/>
    </source>
</evidence>
<comment type="caution">
    <text evidence="14">The sequence shown here is derived from an EMBL/GenBank/DDBJ whole genome shotgun (WGS) entry which is preliminary data.</text>
</comment>
<dbReference type="PANTHER" id="PTHR43298:SF2">
    <property type="entry name" value="FMN_FAD EXPORTER YEEO-RELATED"/>
    <property type="match status" value="1"/>
</dbReference>
<gene>
    <name evidence="14" type="ORF">ACFO26_04040</name>
</gene>
<keyword evidence="6" id="KW-0050">Antiport</keyword>
<dbReference type="Proteomes" id="UP001595987">
    <property type="component" value="Unassembled WGS sequence"/>
</dbReference>
<dbReference type="PANTHER" id="PTHR43298">
    <property type="entry name" value="MULTIDRUG RESISTANCE PROTEIN NORM-RELATED"/>
    <property type="match status" value="1"/>
</dbReference>
<feature type="transmembrane region" description="Helical" evidence="13">
    <location>
        <begin position="410"/>
        <end position="431"/>
    </location>
</feature>
<evidence type="ECO:0000313" key="14">
    <source>
        <dbReference type="EMBL" id="MFC4652070.1"/>
    </source>
</evidence>
<dbReference type="InterPro" id="IPR002528">
    <property type="entry name" value="MATE_fam"/>
</dbReference>
<proteinExistence type="inferred from homology"/>
<feature type="transmembrane region" description="Helical" evidence="13">
    <location>
        <begin position="190"/>
        <end position="213"/>
    </location>
</feature>
<evidence type="ECO:0000313" key="15">
    <source>
        <dbReference type="Proteomes" id="UP001595987"/>
    </source>
</evidence>
<evidence type="ECO:0000256" key="8">
    <source>
        <dbReference type="ARBA" id="ARBA00022692"/>
    </source>
</evidence>
<reference evidence="15" key="1">
    <citation type="journal article" date="2019" name="Int. J. Syst. Evol. Microbiol.">
        <title>The Global Catalogue of Microorganisms (GCM) 10K type strain sequencing project: providing services to taxonomists for standard genome sequencing and annotation.</title>
        <authorList>
            <consortium name="The Broad Institute Genomics Platform"/>
            <consortium name="The Broad Institute Genome Sequencing Center for Infectious Disease"/>
            <person name="Wu L."/>
            <person name="Ma J."/>
        </authorList>
    </citation>
    <scope>NUCLEOTIDE SEQUENCE [LARGE SCALE GENOMIC DNA]</scope>
    <source>
        <strain evidence="15">CCUG 63287</strain>
    </source>
</reference>
<dbReference type="RefSeq" id="WP_213533449.1">
    <property type="nucleotide sequence ID" value="NZ_BOVQ01000002.1"/>
</dbReference>
<evidence type="ECO:0000256" key="4">
    <source>
        <dbReference type="ARBA" id="ARBA00020268"/>
    </source>
</evidence>
<feature type="transmembrane region" description="Helical" evidence="13">
    <location>
        <begin position="386"/>
        <end position="404"/>
    </location>
</feature>
<keyword evidence="8 13" id="KW-0812">Transmembrane</keyword>
<dbReference type="InterPro" id="IPR048279">
    <property type="entry name" value="MdtK-like"/>
</dbReference>
<organism evidence="14 15">
    <name type="scientific">Lactococcus nasutitermitis</name>
    <dbReference type="NCBI Taxonomy" id="1652957"/>
    <lineage>
        <taxon>Bacteria</taxon>
        <taxon>Bacillati</taxon>
        <taxon>Bacillota</taxon>
        <taxon>Bacilli</taxon>
        <taxon>Lactobacillales</taxon>
        <taxon>Streptococcaceae</taxon>
        <taxon>Lactococcus</taxon>
    </lineage>
</organism>
<keyword evidence="15" id="KW-1185">Reference proteome</keyword>
<evidence type="ECO:0000256" key="3">
    <source>
        <dbReference type="ARBA" id="ARBA00010199"/>
    </source>
</evidence>
<feature type="transmembrane region" description="Helical" evidence="13">
    <location>
        <begin position="160"/>
        <end position="178"/>
    </location>
</feature>
<evidence type="ECO:0000256" key="1">
    <source>
        <dbReference type="ARBA" id="ARBA00003408"/>
    </source>
</evidence>
<protein>
    <recommendedName>
        <fullName evidence="4">Probable multidrug resistance protein NorM</fullName>
    </recommendedName>
    <alternativeName>
        <fullName evidence="12">Multidrug-efflux transporter</fullName>
    </alternativeName>
</protein>
<comment type="similarity">
    <text evidence="3">Belongs to the multi antimicrobial extrusion (MATE) (TC 2.A.66.1) family.</text>
</comment>
<dbReference type="EMBL" id="JBHSGD010000004">
    <property type="protein sequence ID" value="MFC4652070.1"/>
    <property type="molecule type" value="Genomic_DNA"/>
</dbReference>
<feature type="transmembrane region" description="Helical" evidence="13">
    <location>
        <begin position="84"/>
        <end position="108"/>
    </location>
</feature>
<accession>A0ABV9JF21</accession>
<feature type="transmembrane region" description="Helical" evidence="13">
    <location>
        <begin position="353"/>
        <end position="374"/>
    </location>
</feature>
<dbReference type="InterPro" id="IPR050222">
    <property type="entry name" value="MATE_MdtK"/>
</dbReference>
<evidence type="ECO:0000256" key="6">
    <source>
        <dbReference type="ARBA" id="ARBA00022449"/>
    </source>
</evidence>
<evidence type="ECO:0000256" key="10">
    <source>
        <dbReference type="ARBA" id="ARBA00023065"/>
    </source>
</evidence>
<name>A0ABV9JF21_9LACT</name>
<dbReference type="Pfam" id="PF01554">
    <property type="entry name" value="MatE"/>
    <property type="match status" value="2"/>
</dbReference>
<evidence type="ECO:0000256" key="7">
    <source>
        <dbReference type="ARBA" id="ARBA00022475"/>
    </source>
</evidence>
<feature type="transmembrane region" description="Helical" evidence="13">
    <location>
        <begin position="318"/>
        <end position="341"/>
    </location>
</feature>
<keyword evidence="9 13" id="KW-1133">Transmembrane helix</keyword>
<comment type="subcellular location">
    <subcellularLocation>
        <location evidence="2">Cell membrane</location>
        <topology evidence="2">Multi-pass membrane protein</topology>
    </subcellularLocation>
</comment>
<sequence length="449" mass="48578">MKNQHFWRQVLSLALPVAAQGLLYAILAIVNQLMVGRLGTTAVVAVSFGSKIMGIMGFVQAGLTAGLGILAAQHVGNGDRSKIAPLQGMILMISLAVRLVFMVLSIGFPHLAMALFTADSKVIATGASYQRLLGLSYFPAMLIGVYATVLRSDGIVKLPFYMSLATVPLEAILDYGFIFGKFGLPKMGAAGAGLATTLAVLVEVVILLGLVYGKRLTGSFSLRQLTTFKWHDTEIRQLWRLTLPLLGDNLSFILADSTTSAIYGFMGTAQTVAVMTMYPVQLLLITFFNGFATAASVMIGHRLGRDDMADAYNSGKKLLWLSLIAPLVIGLFLMLPMPWYLGFYELSSYSRSLTQAVMLVMVLFVPVKVCNMVFGSILGAGGETKFIFYLSILGGWGLAVPIGLLTAFVLHWSIVAVFAAVTAEEAVRALLALHKMRQKTWLNNLVKEN</sequence>
<dbReference type="NCBIfam" id="TIGR00797">
    <property type="entry name" value="matE"/>
    <property type="match status" value="1"/>
</dbReference>
<keyword evidence="5" id="KW-0813">Transport</keyword>
<feature type="transmembrane region" description="Helical" evidence="13">
    <location>
        <begin position="245"/>
        <end position="266"/>
    </location>
</feature>
<evidence type="ECO:0000256" key="12">
    <source>
        <dbReference type="ARBA" id="ARBA00031636"/>
    </source>
</evidence>
<keyword evidence="7" id="KW-1003">Cell membrane</keyword>
<evidence type="ECO:0000256" key="11">
    <source>
        <dbReference type="ARBA" id="ARBA00023136"/>
    </source>
</evidence>